<reference evidence="1" key="1">
    <citation type="submission" date="2013-11" db="EMBL/GenBank/DDBJ databases">
        <title>Genome sequence of the fusiform rust pathogen reveals effectors for host alternation and coevolution with pine.</title>
        <authorList>
            <consortium name="DOE Joint Genome Institute"/>
            <person name="Smith K."/>
            <person name="Pendleton A."/>
            <person name="Kubisiak T."/>
            <person name="Anderson C."/>
            <person name="Salamov A."/>
            <person name="Aerts A."/>
            <person name="Riley R."/>
            <person name="Clum A."/>
            <person name="Lindquist E."/>
            <person name="Ence D."/>
            <person name="Campbell M."/>
            <person name="Kronenberg Z."/>
            <person name="Feau N."/>
            <person name="Dhillon B."/>
            <person name="Hamelin R."/>
            <person name="Burleigh J."/>
            <person name="Smith J."/>
            <person name="Yandell M."/>
            <person name="Nelson C."/>
            <person name="Grigoriev I."/>
            <person name="Davis J."/>
        </authorList>
    </citation>
    <scope>NUCLEOTIDE SEQUENCE</scope>
    <source>
        <strain evidence="1">G11</strain>
    </source>
</reference>
<proteinExistence type="predicted"/>
<keyword evidence="2" id="KW-1185">Reference proteome</keyword>
<sequence>MDNLTASATSAPINTIEAERSFSLEACARAPQAVKSVSRLKPDGTNFVVWKTQLALVVYIFTDSEDYLDTPITSKVDFKLDQLVFLMIFWSIDPSLQSSLTIGSSAHEAFQALKQINICDPSSTTRMCSKVKIDPETYGDSSELNYKSFQKVQPIVRTEQPKRKVLCLKADGSEDTTKFDSSPTGTGRSRLLELPLEIIERIIQRLHRKANDEVYWFQKKKWPWVLRAPHLDPLAYSIHPQAPIVLNSLQAFASTNKKIYELCRPWLWKKLEFPFTIPQQMPKWICEILPKQGHLVESLSVELSPAWLPNEPLDEDEEFLDNLIIVPENSKLPELSLTGNADGHRGLSPGNLTRLLVQCPNLKTLSLTMCDMDLEDVWPEVLEELRIRLMNIFRRIPQIQHLELKADTRNSWPGRWLNEIVDIFPLLRSFSGSGICDYTQDEEEPTPEWLGSFSRLKHLRRLELKHVDCLDRSSHLSTWPKTIINLTIDMCGDFTLPNAHEFICHFSENLTYLRLGLLVKLSDEIKNSPRLLFNLPSLNHLGLCTFEPYDLLPSFQNCDKLERIDYKIMIAKCWNSTTQLIYNRTWPKLKKINIISLGDSDDWEFVVSQEAFCDFCDEEGLKLSFDHC</sequence>
<protein>
    <submittedName>
        <fullName evidence="1">Uncharacterized protein</fullName>
    </submittedName>
</protein>
<evidence type="ECO:0000313" key="1">
    <source>
        <dbReference type="EMBL" id="KAG0145734.1"/>
    </source>
</evidence>
<accession>A0A9P6TBI7</accession>
<organism evidence="1 2">
    <name type="scientific">Cronartium quercuum f. sp. fusiforme G11</name>
    <dbReference type="NCBI Taxonomy" id="708437"/>
    <lineage>
        <taxon>Eukaryota</taxon>
        <taxon>Fungi</taxon>
        <taxon>Dikarya</taxon>
        <taxon>Basidiomycota</taxon>
        <taxon>Pucciniomycotina</taxon>
        <taxon>Pucciniomycetes</taxon>
        <taxon>Pucciniales</taxon>
        <taxon>Coleosporiaceae</taxon>
        <taxon>Cronartium</taxon>
    </lineage>
</organism>
<dbReference type="Gene3D" id="3.80.10.10">
    <property type="entry name" value="Ribonuclease Inhibitor"/>
    <property type="match status" value="1"/>
</dbReference>
<dbReference type="AlphaFoldDB" id="A0A9P6TBI7"/>
<dbReference type="EMBL" id="MU167271">
    <property type="protein sequence ID" value="KAG0145734.1"/>
    <property type="molecule type" value="Genomic_DNA"/>
</dbReference>
<dbReference type="Proteomes" id="UP000886653">
    <property type="component" value="Unassembled WGS sequence"/>
</dbReference>
<comment type="caution">
    <text evidence="1">The sequence shown here is derived from an EMBL/GenBank/DDBJ whole genome shotgun (WGS) entry which is preliminary data.</text>
</comment>
<evidence type="ECO:0000313" key="2">
    <source>
        <dbReference type="Proteomes" id="UP000886653"/>
    </source>
</evidence>
<dbReference type="SUPFAM" id="SSF52047">
    <property type="entry name" value="RNI-like"/>
    <property type="match status" value="1"/>
</dbReference>
<gene>
    <name evidence="1" type="ORF">CROQUDRAFT_671545</name>
</gene>
<name>A0A9P6TBI7_9BASI</name>
<dbReference type="InterPro" id="IPR032675">
    <property type="entry name" value="LRR_dom_sf"/>
</dbReference>